<feature type="domain" description="General secretion pathway GspH" evidence="12">
    <location>
        <begin position="49"/>
        <end position="174"/>
    </location>
</feature>
<dbReference type="InterPro" id="IPR049875">
    <property type="entry name" value="TypeII_GspH"/>
</dbReference>
<evidence type="ECO:0000256" key="4">
    <source>
        <dbReference type="ARBA" id="ARBA00022481"/>
    </source>
</evidence>
<dbReference type="AlphaFoldDB" id="A0A8S0FLC2"/>
<evidence type="ECO:0000313" key="13">
    <source>
        <dbReference type="EMBL" id="BBU81002.1"/>
    </source>
</evidence>
<feature type="transmembrane region" description="Helical" evidence="11">
    <location>
        <begin position="20"/>
        <end position="39"/>
    </location>
</feature>
<dbReference type="Gene3D" id="3.55.40.10">
    <property type="entry name" value="minor pseudopilin epsh domain"/>
    <property type="match status" value="1"/>
</dbReference>
<evidence type="ECO:0000259" key="12">
    <source>
        <dbReference type="Pfam" id="PF12019"/>
    </source>
</evidence>
<name>A0A8S0FLC2_ECOLX</name>
<sequence length="191" mass="21554">MPEHHSQAALNERGFTLLEIMLVIFLIGLASAGVVQTFATASEPPAKKAAQDFLTRFAQFKDRAVIEGQTLGVLIDPPGYQFMQRRHGQWLPVSATRLSAQVTVPKQVQMLLQPGSDIWQKEYALELQRRRLTLHDIELELQKEAKKKTPQIRFSPFEPATPFTLRFYASGTKRVLGGKAGARWRVIPQSM</sequence>
<dbReference type="InterPro" id="IPR022346">
    <property type="entry name" value="T2SS_GspH"/>
</dbReference>
<comment type="subcellular location">
    <subcellularLocation>
        <location evidence="1">Cell inner membrane</location>
        <topology evidence="1">Single-pass membrane protein</topology>
    </subcellularLocation>
</comment>
<dbReference type="NCBIfam" id="TIGR01708">
    <property type="entry name" value="typeII_sec_gspH"/>
    <property type="match status" value="1"/>
</dbReference>
<evidence type="ECO:0000256" key="8">
    <source>
        <dbReference type="ARBA" id="ARBA00023136"/>
    </source>
</evidence>
<dbReference type="Pfam" id="PF07963">
    <property type="entry name" value="N_methyl"/>
    <property type="match status" value="1"/>
</dbReference>
<evidence type="ECO:0000256" key="5">
    <source>
        <dbReference type="ARBA" id="ARBA00022519"/>
    </source>
</evidence>
<dbReference type="PROSITE" id="PS00409">
    <property type="entry name" value="PROKAR_NTER_METHYL"/>
    <property type="match status" value="1"/>
</dbReference>
<dbReference type="EMBL" id="AP022360">
    <property type="protein sequence ID" value="BBU81002.1"/>
    <property type="molecule type" value="Genomic_DNA"/>
</dbReference>
<keyword evidence="3" id="KW-1003">Cell membrane</keyword>
<reference evidence="13 14" key="1">
    <citation type="submission" date="2020-01" db="EMBL/GenBank/DDBJ databases">
        <title>Dynamics of blaIMP-6 dissemination in carbapenem resistant Enterobacteriacea isolated from regional surveillance in Osaka, Japan.</title>
        <authorList>
            <person name="Abe R."/>
            <person name="Akeda Y."/>
            <person name="Sugawara Y."/>
            <person name="Yamamoto N."/>
            <person name="Tomono K."/>
            <person name="Takeuchi D."/>
            <person name="Kawahara R."/>
            <person name="Hamada S."/>
        </authorList>
    </citation>
    <scope>NUCLEOTIDE SEQUENCE [LARGE SCALE GENOMIC DNA]</scope>
    <source>
        <strain evidence="13 14">E300</strain>
    </source>
</reference>
<evidence type="ECO:0000256" key="1">
    <source>
        <dbReference type="ARBA" id="ARBA00004377"/>
    </source>
</evidence>
<dbReference type="GO" id="GO:0005886">
    <property type="term" value="C:plasma membrane"/>
    <property type="evidence" value="ECO:0007669"/>
    <property type="project" value="UniProtKB-SubCell"/>
</dbReference>
<keyword evidence="8 11" id="KW-0472">Membrane</keyword>
<keyword evidence="4" id="KW-0488">Methylation</keyword>
<keyword evidence="6 11" id="KW-0812">Transmembrane</keyword>
<accession>A0A8S0FLC2</accession>
<dbReference type="InterPro" id="IPR002416">
    <property type="entry name" value="T2SS_protein-GspH"/>
</dbReference>
<evidence type="ECO:0000313" key="14">
    <source>
        <dbReference type="Proteomes" id="UP000467488"/>
    </source>
</evidence>
<proteinExistence type="inferred from homology"/>
<dbReference type="PRINTS" id="PR00885">
    <property type="entry name" value="BCTERIALGSPH"/>
</dbReference>
<dbReference type="SUPFAM" id="SSF54523">
    <property type="entry name" value="Pili subunits"/>
    <property type="match status" value="1"/>
</dbReference>
<dbReference type="GO" id="GO:0015628">
    <property type="term" value="P:protein secretion by the type II secretion system"/>
    <property type="evidence" value="ECO:0007669"/>
    <property type="project" value="InterPro"/>
</dbReference>
<keyword evidence="5" id="KW-0997">Cell inner membrane</keyword>
<evidence type="ECO:0000256" key="6">
    <source>
        <dbReference type="ARBA" id="ARBA00022692"/>
    </source>
</evidence>
<evidence type="ECO:0000256" key="2">
    <source>
        <dbReference type="ARBA" id="ARBA00021549"/>
    </source>
</evidence>
<dbReference type="Proteomes" id="UP000467488">
    <property type="component" value="Chromosome"/>
</dbReference>
<evidence type="ECO:0000256" key="10">
    <source>
        <dbReference type="ARBA" id="ARBA00030775"/>
    </source>
</evidence>
<evidence type="ECO:0000256" key="9">
    <source>
        <dbReference type="ARBA" id="ARBA00025772"/>
    </source>
</evidence>
<dbReference type="InterPro" id="IPR045584">
    <property type="entry name" value="Pilin-like"/>
</dbReference>
<dbReference type="InterPro" id="IPR012902">
    <property type="entry name" value="N_methyl_site"/>
</dbReference>
<comment type="similarity">
    <text evidence="9">Belongs to the GSP H family.</text>
</comment>
<protein>
    <recommendedName>
        <fullName evidence="2">Type II secretion system protein H</fullName>
    </recommendedName>
    <alternativeName>
        <fullName evidence="10">General secretion pathway protein H</fullName>
    </alternativeName>
</protein>
<gene>
    <name evidence="13" type="ORF">EIMP300_24020</name>
</gene>
<dbReference type="GO" id="GO:0015627">
    <property type="term" value="C:type II protein secretion system complex"/>
    <property type="evidence" value="ECO:0007669"/>
    <property type="project" value="InterPro"/>
</dbReference>
<evidence type="ECO:0000256" key="11">
    <source>
        <dbReference type="SAM" id="Phobius"/>
    </source>
</evidence>
<keyword evidence="7 11" id="KW-1133">Transmembrane helix</keyword>
<organism evidence="13 14">
    <name type="scientific">Escherichia coli</name>
    <dbReference type="NCBI Taxonomy" id="562"/>
    <lineage>
        <taxon>Bacteria</taxon>
        <taxon>Pseudomonadati</taxon>
        <taxon>Pseudomonadota</taxon>
        <taxon>Gammaproteobacteria</taxon>
        <taxon>Enterobacterales</taxon>
        <taxon>Enterobacteriaceae</taxon>
        <taxon>Escherichia</taxon>
    </lineage>
</organism>
<evidence type="ECO:0000256" key="7">
    <source>
        <dbReference type="ARBA" id="ARBA00022989"/>
    </source>
</evidence>
<dbReference type="Pfam" id="PF12019">
    <property type="entry name" value="GspH"/>
    <property type="match status" value="1"/>
</dbReference>
<dbReference type="NCBIfam" id="TIGR02532">
    <property type="entry name" value="IV_pilin_GFxxxE"/>
    <property type="match status" value="1"/>
</dbReference>
<evidence type="ECO:0000256" key="3">
    <source>
        <dbReference type="ARBA" id="ARBA00022475"/>
    </source>
</evidence>